<organism evidence="26 27">
    <name type="scientific">Couchioplanes caeruleus</name>
    <dbReference type="NCBI Taxonomy" id="56438"/>
    <lineage>
        <taxon>Bacteria</taxon>
        <taxon>Bacillati</taxon>
        <taxon>Actinomycetota</taxon>
        <taxon>Actinomycetes</taxon>
        <taxon>Micromonosporales</taxon>
        <taxon>Micromonosporaceae</taxon>
        <taxon>Couchioplanes</taxon>
    </lineage>
</organism>
<keyword evidence="8" id="KW-0276">Fatty acid metabolism</keyword>
<gene>
    <name evidence="26" type="ORF">EDD30_0784</name>
</gene>
<dbReference type="GO" id="GO:0005737">
    <property type="term" value="C:cytoplasm"/>
    <property type="evidence" value="ECO:0007669"/>
    <property type="project" value="UniProtKB-SubCell"/>
</dbReference>
<dbReference type="GO" id="GO:0016020">
    <property type="term" value="C:membrane"/>
    <property type="evidence" value="ECO:0007669"/>
    <property type="project" value="UniProtKB-SubCell"/>
</dbReference>
<evidence type="ECO:0000256" key="1">
    <source>
        <dbReference type="ARBA" id="ARBA00004170"/>
    </source>
</evidence>
<accession>A0A3N1GCX8</accession>
<comment type="catalytic activity">
    <reaction evidence="19">
        <text>octanoyl-CoA + H2O = octanoate + CoA + H(+)</text>
        <dbReference type="Rhea" id="RHEA:30143"/>
        <dbReference type="ChEBI" id="CHEBI:15377"/>
        <dbReference type="ChEBI" id="CHEBI:15378"/>
        <dbReference type="ChEBI" id="CHEBI:25646"/>
        <dbReference type="ChEBI" id="CHEBI:57287"/>
        <dbReference type="ChEBI" id="CHEBI:57386"/>
    </reaction>
    <physiologicalReaction direction="left-to-right" evidence="19">
        <dbReference type="Rhea" id="RHEA:30144"/>
    </physiologicalReaction>
</comment>
<evidence type="ECO:0000259" key="25">
    <source>
        <dbReference type="Pfam" id="PF03061"/>
    </source>
</evidence>
<evidence type="ECO:0000256" key="12">
    <source>
        <dbReference type="ARBA" id="ARBA00023273"/>
    </source>
</evidence>
<comment type="caution">
    <text evidence="26">The sequence shown here is derived from an EMBL/GenBank/DDBJ whole genome shotgun (WGS) entry which is preliminary data.</text>
</comment>
<protein>
    <recommendedName>
        <fullName evidence="17">Acyl-coenzyme A thioesterase THEM4</fullName>
        <ecNumber evidence="16">3.1.2.2</ecNumber>
    </recommendedName>
    <alternativeName>
        <fullName evidence="18">Thioesterase superfamily member 4</fullName>
    </alternativeName>
</protein>
<evidence type="ECO:0000256" key="16">
    <source>
        <dbReference type="ARBA" id="ARBA00038848"/>
    </source>
</evidence>
<keyword evidence="10" id="KW-0443">Lipid metabolism</keyword>
<keyword evidence="12" id="KW-0966">Cell projection</keyword>
<sequence length="256" mass="26588">MTENDAGGRDDSPSTAWHQDAIAPRSTRNLRAVNGRTDPAGPARLRRRRRAVSDLGDALRALVELATATEAPADDLERATESVRAAAALLGGRVRDRSSLPSTDDLLDGVRMYNPVTGSGSALAPPLHIEQAGDLTIGTCTLGLAFEGPPSYAHGGMSALLLDQLLGYAVSASGHPGMTVRLDTSYRAPVPLQTPLRLTARVTAIDGRRVTASGAIATAAEPDTVLVAATGTFVALSADQARRLFGAVWDSGSRAG</sequence>
<evidence type="ECO:0000256" key="11">
    <source>
        <dbReference type="ARBA" id="ARBA00023136"/>
    </source>
</evidence>
<comment type="catalytic activity">
    <reaction evidence="21">
        <text>decanoyl-CoA + H2O = decanoate + CoA + H(+)</text>
        <dbReference type="Rhea" id="RHEA:40059"/>
        <dbReference type="ChEBI" id="CHEBI:15377"/>
        <dbReference type="ChEBI" id="CHEBI:15378"/>
        <dbReference type="ChEBI" id="CHEBI:27689"/>
        <dbReference type="ChEBI" id="CHEBI:57287"/>
        <dbReference type="ChEBI" id="CHEBI:61430"/>
    </reaction>
    <physiologicalReaction direction="left-to-right" evidence="21">
        <dbReference type="Rhea" id="RHEA:40060"/>
    </physiologicalReaction>
</comment>
<keyword evidence="4" id="KW-1003">Cell membrane</keyword>
<comment type="catalytic activity">
    <reaction evidence="20">
        <text>hexadecanoyl-CoA + H2O = hexadecanoate + CoA + H(+)</text>
        <dbReference type="Rhea" id="RHEA:16645"/>
        <dbReference type="ChEBI" id="CHEBI:7896"/>
        <dbReference type="ChEBI" id="CHEBI:15377"/>
        <dbReference type="ChEBI" id="CHEBI:15378"/>
        <dbReference type="ChEBI" id="CHEBI:57287"/>
        <dbReference type="ChEBI" id="CHEBI:57379"/>
        <dbReference type="EC" id="3.1.2.2"/>
    </reaction>
    <physiologicalReaction direction="left-to-right" evidence="20">
        <dbReference type="Rhea" id="RHEA:16646"/>
    </physiologicalReaction>
</comment>
<dbReference type="Proteomes" id="UP000271683">
    <property type="component" value="Unassembled WGS sequence"/>
</dbReference>
<evidence type="ECO:0000256" key="15">
    <source>
        <dbReference type="ARBA" id="ARBA00038456"/>
    </source>
</evidence>
<evidence type="ECO:0000256" key="18">
    <source>
        <dbReference type="ARBA" id="ARBA00043210"/>
    </source>
</evidence>
<evidence type="ECO:0000256" key="23">
    <source>
        <dbReference type="ARBA" id="ARBA00048180"/>
    </source>
</evidence>
<evidence type="ECO:0000256" key="10">
    <source>
        <dbReference type="ARBA" id="ARBA00023098"/>
    </source>
</evidence>
<feature type="region of interest" description="Disordered" evidence="24">
    <location>
        <begin position="1"/>
        <end position="42"/>
    </location>
</feature>
<evidence type="ECO:0000256" key="13">
    <source>
        <dbReference type="ARBA" id="ARBA00035852"/>
    </source>
</evidence>
<evidence type="ECO:0000256" key="17">
    <source>
        <dbReference type="ARBA" id="ARBA00040123"/>
    </source>
</evidence>
<dbReference type="AlphaFoldDB" id="A0A3N1GCX8"/>
<evidence type="ECO:0000256" key="20">
    <source>
        <dbReference type="ARBA" id="ARBA00047734"/>
    </source>
</evidence>
<dbReference type="InterPro" id="IPR006683">
    <property type="entry name" value="Thioestr_dom"/>
</dbReference>
<evidence type="ECO:0000256" key="2">
    <source>
        <dbReference type="ARBA" id="ARBA00004496"/>
    </source>
</evidence>
<dbReference type="PANTHER" id="PTHR12418">
    <property type="entry name" value="ACYL-COENZYME A THIOESTERASE THEM4"/>
    <property type="match status" value="1"/>
</dbReference>
<keyword evidence="9" id="KW-0809">Transit peptide</keyword>
<feature type="compositionally biased region" description="Basic and acidic residues" evidence="24">
    <location>
        <begin position="1"/>
        <end position="12"/>
    </location>
</feature>
<dbReference type="Gene3D" id="3.10.129.10">
    <property type="entry name" value="Hotdog Thioesterase"/>
    <property type="match status" value="1"/>
</dbReference>
<comment type="similarity">
    <text evidence="15">Belongs to the THEM4/THEM5 thioesterase family.</text>
</comment>
<comment type="subcellular location">
    <subcellularLocation>
        <location evidence="3">Cell projection</location>
        <location evidence="3">Ruffle membrane</location>
    </subcellularLocation>
    <subcellularLocation>
        <location evidence="2">Cytoplasm</location>
    </subcellularLocation>
    <subcellularLocation>
        <location evidence="1">Membrane</location>
        <topology evidence="1">Peripheral membrane protein</topology>
    </subcellularLocation>
</comment>
<keyword evidence="5" id="KW-0963">Cytoplasm</keyword>
<evidence type="ECO:0000256" key="8">
    <source>
        <dbReference type="ARBA" id="ARBA00022832"/>
    </source>
</evidence>
<evidence type="ECO:0000256" key="4">
    <source>
        <dbReference type="ARBA" id="ARBA00022475"/>
    </source>
</evidence>
<evidence type="ECO:0000256" key="19">
    <source>
        <dbReference type="ARBA" id="ARBA00047588"/>
    </source>
</evidence>
<evidence type="ECO:0000256" key="5">
    <source>
        <dbReference type="ARBA" id="ARBA00022490"/>
    </source>
</evidence>
<evidence type="ECO:0000256" key="9">
    <source>
        <dbReference type="ARBA" id="ARBA00022946"/>
    </source>
</evidence>
<evidence type="ECO:0000256" key="7">
    <source>
        <dbReference type="ARBA" id="ARBA00022801"/>
    </source>
</evidence>
<keyword evidence="7" id="KW-0378">Hydrolase</keyword>
<keyword evidence="6" id="KW-0053">Apoptosis</keyword>
<dbReference type="SUPFAM" id="SSF54637">
    <property type="entry name" value="Thioesterase/thiol ester dehydrase-isomerase"/>
    <property type="match status" value="1"/>
</dbReference>
<evidence type="ECO:0000256" key="22">
    <source>
        <dbReference type="ARBA" id="ARBA00048074"/>
    </source>
</evidence>
<comment type="catalytic activity">
    <reaction evidence="23">
        <text>tetradecanoyl-CoA + H2O = tetradecanoate + CoA + H(+)</text>
        <dbReference type="Rhea" id="RHEA:40119"/>
        <dbReference type="ChEBI" id="CHEBI:15377"/>
        <dbReference type="ChEBI" id="CHEBI:15378"/>
        <dbReference type="ChEBI" id="CHEBI:30807"/>
        <dbReference type="ChEBI" id="CHEBI:57287"/>
        <dbReference type="ChEBI" id="CHEBI:57385"/>
    </reaction>
    <physiologicalReaction direction="left-to-right" evidence="23">
        <dbReference type="Rhea" id="RHEA:40120"/>
    </physiologicalReaction>
</comment>
<dbReference type="InterPro" id="IPR052365">
    <property type="entry name" value="THEM4/THEM5_acyl-CoA_thioest"/>
</dbReference>
<evidence type="ECO:0000256" key="24">
    <source>
        <dbReference type="SAM" id="MobiDB-lite"/>
    </source>
</evidence>
<evidence type="ECO:0000256" key="21">
    <source>
        <dbReference type="ARBA" id="ARBA00047969"/>
    </source>
</evidence>
<comment type="catalytic activity">
    <reaction evidence="14">
        <text>(9Z)-octadecenoyl-CoA + H2O = (9Z)-octadecenoate + CoA + H(+)</text>
        <dbReference type="Rhea" id="RHEA:40139"/>
        <dbReference type="ChEBI" id="CHEBI:15377"/>
        <dbReference type="ChEBI" id="CHEBI:15378"/>
        <dbReference type="ChEBI" id="CHEBI:30823"/>
        <dbReference type="ChEBI" id="CHEBI:57287"/>
        <dbReference type="ChEBI" id="CHEBI:57387"/>
    </reaction>
    <physiologicalReaction direction="left-to-right" evidence="14">
        <dbReference type="Rhea" id="RHEA:40140"/>
    </physiologicalReaction>
</comment>
<evidence type="ECO:0000313" key="27">
    <source>
        <dbReference type="Proteomes" id="UP000271683"/>
    </source>
</evidence>
<evidence type="ECO:0000256" key="3">
    <source>
        <dbReference type="ARBA" id="ARBA00004632"/>
    </source>
</evidence>
<dbReference type="GO" id="GO:0006631">
    <property type="term" value="P:fatty acid metabolic process"/>
    <property type="evidence" value="ECO:0007669"/>
    <property type="project" value="UniProtKB-KW"/>
</dbReference>
<comment type="catalytic activity">
    <reaction evidence="13">
        <text>(5Z,8Z,11Z,14Z)-eicosatetraenoyl-CoA + H2O = (5Z,8Z,11Z,14Z)-eicosatetraenoate + CoA + H(+)</text>
        <dbReference type="Rhea" id="RHEA:40151"/>
        <dbReference type="ChEBI" id="CHEBI:15377"/>
        <dbReference type="ChEBI" id="CHEBI:15378"/>
        <dbReference type="ChEBI" id="CHEBI:32395"/>
        <dbReference type="ChEBI" id="CHEBI:57287"/>
        <dbReference type="ChEBI" id="CHEBI:57368"/>
    </reaction>
    <physiologicalReaction direction="left-to-right" evidence="13">
        <dbReference type="Rhea" id="RHEA:40152"/>
    </physiologicalReaction>
</comment>
<dbReference type="EMBL" id="RJKL01000001">
    <property type="protein sequence ID" value="ROP28077.1"/>
    <property type="molecule type" value="Genomic_DNA"/>
</dbReference>
<dbReference type="PANTHER" id="PTHR12418:SF19">
    <property type="entry name" value="ACYL-COENZYME A THIOESTERASE THEM4"/>
    <property type="match status" value="1"/>
</dbReference>
<reference evidence="26 27" key="1">
    <citation type="submission" date="2018-11" db="EMBL/GenBank/DDBJ databases">
        <title>Sequencing the genomes of 1000 actinobacteria strains.</title>
        <authorList>
            <person name="Klenk H.-P."/>
        </authorList>
    </citation>
    <scope>NUCLEOTIDE SEQUENCE [LARGE SCALE GENOMIC DNA]</scope>
    <source>
        <strain evidence="26 27">DSM 43634</strain>
    </source>
</reference>
<comment type="catalytic activity">
    <reaction evidence="22">
        <text>dodecanoyl-CoA + H2O = dodecanoate + CoA + H(+)</text>
        <dbReference type="Rhea" id="RHEA:30135"/>
        <dbReference type="ChEBI" id="CHEBI:15377"/>
        <dbReference type="ChEBI" id="CHEBI:15378"/>
        <dbReference type="ChEBI" id="CHEBI:18262"/>
        <dbReference type="ChEBI" id="CHEBI:57287"/>
        <dbReference type="ChEBI" id="CHEBI:57375"/>
    </reaction>
    <physiologicalReaction direction="left-to-right" evidence="22">
        <dbReference type="Rhea" id="RHEA:30136"/>
    </physiologicalReaction>
</comment>
<dbReference type="EC" id="3.1.2.2" evidence="16"/>
<evidence type="ECO:0000256" key="14">
    <source>
        <dbReference type="ARBA" id="ARBA00037002"/>
    </source>
</evidence>
<dbReference type="InterPro" id="IPR029069">
    <property type="entry name" value="HotDog_dom_sf"/>
</dbReference>
<dbReference type="Pfam" id="PF03061">
    <property type="entry name" value="4HBT"/>
    <property type="match status" value="1"/>
</dbReference>
<dbReference type="CDD" id="cd03443">
    <property type="entry name" value="PaaI_thioesterase"/>
    <property type="match status" value="1"/>
</dbReference>
<name>A0A3N1GCX8_9ACTN</name>
<proteinExistence type="inferred from homology"/>
<keyword evidence="11" id="KW-0472">Membrane</keyword>
<dbReference type="GO" id="GO:0016787">
    <property type="term" value="F:hydrolase activity"/>
    <property type="evidence" value="ECO:0007669"/>
    <property type="project" value="UniProtKB-KW"/>
</dbReference>
<feature type="domain" description="Thioesterase" evidence="25">
    <location>
        <begin position="152"/>
        <end position="213"/>
    </location>
</feature>
<evidence type="ECO:0000313" key="26">
    <source>
        <dbReference type="EMBL" id="ROP28077.1"/>
    </source>
</evidence>
<evidence type="ECO:0000256" key="6">
    <source>
        <dbReference type="ARBA" id="ARBA00022703"/>
    </source>
</evidence>